<dbReference type="PANTHER" id="PTHR30543:SF21">
    <property type="entry name" value="NAD(P)H-DEPENDENT FMN REDUCTASE LOT6"/>
    <property type="match status" value="1"/>
</dbReference>
<protein>
    <submittedName>
        <fullName evidence="2">NAD(P)H-dependent oxidoreductase</fullName>
    </submittedName>
</protein>
<evidence type="ECO:0000259" key="1">
    <source>
        <dbReference type="Pfam" id="PF03358"/>
    </source>
</evidence>
<dbReference type="Gene3D" id="3.40.50.360">
    <property type="match status" value="1"/>
</dbReference>
<evidence type="ECO:0000313" key="2">
    <source>
        <dbReference type="EMBL" id="MBK9980914.1"/>
    </source>
</evidence>
<dbReference type="AlphaFoldDB" id="A0A9D7STW0"/>
<organism evidence="2 3">
    <name type="scientific">Candidatus Opimibacter skivensis</name>
    <dbReference type="NCBI Taxonomy" id="2982028"/>
    <lineage>
        <taxon>Bacteria</taxon>
        <taxon>Pseudomonadati</taxon>
        <taxon>Bacteroidota</taxon>
        <taxon>Saprospiria</taxon>
        <taxon>Saprospirales</taxon>
        <taxon>Saprospiraceae</taxon>
        <taxon>Candidatus Opimibacter</taxon>
    </lineage>
</organism>
<dbReference type="GO" id="GO:0005829">
    <property type="term" value="C:cytosol"/>
    <property type="evidence" value="ECO:0007669"/>
    <property type="project" value="TreeGrafter"/>
</dbReference>
<name>A0A9D7STW0_9BACT</name>
<dbReference type="InterPro" id="IPR050712">
    <property type="entry name" value="NAD(P)H-dep_reductase"/>
</dbReference>
<dbReference type="SUPFAM" id="SSF52218">
    <property type="entry name" value="Flavoproteins"/>
    <property type="match status" value="1"/>
</dbReference>
<sequence length="219" mass="24481">MSEQLSRQGQPLRFLVFSASLRKDSLNTRLAKLAAGVIEKNGGVVDFAHMDEFDCPSYNQDIEVDGNLPAGANEFRKRLLANDAFIIASPEYNGSMPGYLKNAIDWVSRFRPQPFNERQSLLLSASPSMAGGNRGLWSLRMPLEHLGARVYPNMFSLAMAHKAFNEEGNIADPVLAKRFEDNMIAFMNLAEAATHYPCIKKAWVEFLGEKPDPVTERVE</sequence>
<dbReference type="EMBL" id="JADKGY010000001">
    <property type="protein sequence ID" value="MBK9980914.1"/>
    <property type="molecule type" value="Genomic_DNA"/>
</dbReference>
<dbReference type="GO" id="GO:0016491">
    <property type="term" value="F:oxidoreductase activity"/>
    <property type="evidence" value="ECO:0007669"/>
    <property type="project" value="InterPro"/>
</dbReference>
<dbReference type="InterPro" id="IPR029039">
    <property type="entry name" value="Flavoprotein-like_sf"/>
</dbReference>
<comment type="caution">
    <text evidence="2">The sequence shown here is derived from an EMBL/GenBank/DDBJ whole genome shotgun (WGS) entry which is preliminary data.</text>
</comment>
<dbReference type="InterPro" id="IPR005025">
    <property type="entry name" value="FMN_Rdtase-like_dom"/>
</dbReference>
<accession>A0A9D7STW0</accession>
<dbReference type="Pfam" id="PF03358">
    <property type="entry name" value="FMN_red"/>
    <property type="match status" value="1"/>
</dbReference>
<dbReference type="GO" id="GO:0010181">
    <property type="term" value="F:FMN binding"/>
    <property type="evidence" value="ECO:0007669"/>
    <property type="project" value="TreeGrafter"/>
</dbReference>
<gene>
    <name evidence="2" type="ORF">IPP15_00575</name>
</gene>
<dbReference type="Proteomes" id="UP000808337">
    <property type="component" value="Unassembled WGS sequence"/>
</dbReference>
<feature type="domain" description="NADPH-dependent FMN reductase-like" evidence="1">
    <location>
        <begin position="13"/>
        <end position="161"/>
    </location>
</feature>
<dbReference type="PANTHER" id="PTHR30543">
    <property type="entry name" value="CHROMATE REDUCTASE"/>
    <property type="match status" value="1"/>
</dbReference>
<proteinExistence type="predicted"/>
<evidence type="ECO:0000313" key="3">
    <source>
        <dbReference type="Proteomes" id="UP000808337"/>
    </source>
</evidence>
<reference evidence="2 3" key="1">
    <citation type="submission" date="2020-10" db="EMBL/GenBank/DDBJ databases">
        <title>Connecting structure to function with the recovery of over 1000 high-quality activated sludge metagenome-assembled genomes encoding full-length rRNA genes using long-read sequencing.</title>
        <authorList>
            <person name="Singleton C.M."/>
            <person name="Petriglieri F."/>
            <person name="Kristensen J.M."/>
            <person name="Kirkegaard R.H."/>
            <person name="Michaelsen T.Y."/>
            <person name="Andersen M.H."/>
            <person name="Karst S.M."/>
            <person name="Dueholm M.S."/>
            <person name="Nielsen P.H."/>
            <person name="Albertsen M."/>
        </authorList>
    </citation>
    <scope>NUCLEOTIDE SEQUENCE [LARGE SCALE GENOMIC DNA]</scope>
    <source>
        <strain evidence="2">Ribe_18-Q3-R11-54_MAXAC.273</strain>
    </source>
</reference>